<keyword evidence="11" id="KW-1185">Reference proteome</keyword>
<dbReference type="CDD" id="cd03020">
    <property type="entry name" value="DsbA_DsbC_DsbG"/>
    <property type="match status" value="1"/>
</dbReference>
<comment type="subcellular location">
    <subcellularLocation>
        <location evidence="1 7">Periplasm</location>
    </subcellularLocation>
</comment>
<gene>
    <name evidence="10" type="ORF">PKB_1095</name>
</gene>
<dbReference type="Gene3D" id="3.10.450.70">
    <property type="entry name" value="Disulphide bond isomerase, DsbC/G, N-terminal"/>
    <property type="match status" value="1"/>
</dbReference>
<organism evidence="10 11">
    <name type="scientific">Pseudomonas knackmussii (strain DSM 6978 / CCUG 54928 / LMG 23759 / B13)</name>
    <dbReference type="NCBI Taxonomy" id="1301098"/>
    <lineage>
        <taxon>Bacteria</taxon>
        <taxon>Pseudomonadati</taxon>
        <taxon>Pseudomonadota</taxon>
        <taxon>Gammaproteobacteria</taxon>
        <taxon>Pseudomonadales</taxon>
        <taxon>Pseudomonadaceae</taxon>
        <taxon>Pseudomonas</taxon>
    </lineage>
</organism>
<evidence type="ECO:0000259" key="8">
    <source>
        <dbReference type="Pfam" id="PF10411"/>
    </source>
</evidence>
<dbReference type="PANTHER" id="PTHR35272:SF3">
    <property type="entry name" value="THIOL:DISULFIDE INTERCHANGE PROTEIN DSBC"/>
    <property type="match status" value="1"/>
</dbReference>
<keyword evidence="5" id="KW-1015">Disulfide bond</keyword>
<dbReference type="eggNOG" id="COG1651">
    <property type="taxonomic scope" value="Bacteria"/>
</dbReference>
<dbReference type="InterPro" id="IPR033954">
    <property type="entry name" value="DiS-bond_Isoase_DsbC/G"/>
</dbReference>
<evidence type="ECO:0000256" key="4">
    <source>
        <dbReference type="ARBA" id="ARBA00022764"/>
    </source>
</evidence>
<feature type="domain" description="Thioredoxin-like fold" evidence="9">
    <location>
        <begin position="114"/>
        <end position="237"/>
    </location>
</feature>
<dbReference type="InterPro" id="IPR036249">
    <property type="entry name" value="Thioredoxin-like_sf"/>
</dbReference>
<comment type="function">
    <text evidence="7">Required for disulfide bond formation in some periplasmic proteins. Acts by transferring its disulfide bond to other proteins and is reduced in the process.</text>
</comment>
<dbReference type="GO" id="GO:0042597">
    <property type="term" value="C:periplasmic space"/>
    <property type="evidence" value="ECO:0007669"/>
    <property type="project" value="UniProtKB-SubCell"/>
</dbReference>
<dbReference type="InterPro" id="IPR017937">
    <property type="entry name" value="Thioredoxin_CS"/>
</dbReference>
<dbReference type="EMBL" id="HG322950">
    <property type="protein sequence ID" value="CDF82460.1"/>
    <property type="molecule type" value="Genomic_DNA"/>
</dbReference>
<dbReference type="PROSITE" id="PS00194">
    <property type="entry name" value="THIOREDOXIN_1"/>
    <property type="match status" value="1"/>
</dbReference>
<dbReference type="Pfam" id="PF10411">
    <property type="entry name" value="DsbC_N"/>
    <property type="match status" value="1"/>
</dbReference>
<dbReference type="Pfam" id="PF13098">
    <property type="entry name" value="Thioredoxin_2"/>
    <property type="match status" value="1"/>
</dbReference>
<dbReference type="Proteomes" id="UP000025241">
    <property type="component" value="Chromosome I"/>
</dbReference>
<dbReference type="InterPro" id="IPR012336">
    <property type="entry name" value="Thioredoxin-like_fold"/>
</dbReference>
<dbReference type="PATRIC" id="fig|1301098.3.peg.1107"/>
<dbReference type="OrthoDB" id="12976at2"/>
<evidence type="ECO:0000259" key="9">
    <source>
        <dbReference type="Pfam" id="PF13098"/>
    </source>
</evidence>
<dbReference type="STRING" id="1301098.PKB_1095"/>
<dbReference type="SUPFAM" id="SSF52833">
    <property type="entry name" value="Thioredoxin-like"/>
    <property type="match status" value="1"/>
</dbReference>
<dbReference type="InterPro" id="IPR018950">
    <property type="entry name" value="DiS-bond_isomerase_DsbC/G_N"/>
</dbReference>
<dbReference type="RefSeq" id="WP_043249685.1">
    <property type="nucleotide sequence ID" value="NZ_HG322950.1"/>
</dbReference>
<feature type="signal peptide" evidence="7">
    <location>
        <begin position="1"/>
        <end position="21"/>
    </location>
</feature>
<keyword evidence="6 7" id="KW-0676">Redox-active center</keyword>
<feature type="domain" description="Disulphide bond isomerase DsbC/G N-terminal" evidence="8">
    <location>
        <begin position="21"/>
        <end position="90"/>
    </location>
</feature>
<evidence type="ECO:0000256" key="7">
    <source>
        <dbReference type="RuleBase" id="RU364038"/>
    </source>
</evidence>
<keyword evidence="4 7" id="KW-0574">Periplasm</keyword>
<evidence type="ECO:0000256" key="1">
    <source>
        <dbReference type="ARBA" id="ARBA00004418"/>
    </source>
</evidence>
<reference evidence="10 11" key="2">
    <citation type="submission" date="2014-05" db="EMBL/GenBank/DDBJ databases">
        <title>Genome sequence of the 3-chlorobenzoate degrading bacterium Pseudomonas knackmussii B13 shows multiple evidence for horizontal gene transfer.</title>
        <authorList>
            <person name="Miyazaki R."/>
            <person name="Bertelli C."/>
            <person name="Falquet L."/>
            <person name="Robinson-Rechavi M."/>
            <person name="Gharib W."/>
            <person name="Roy S."/>
            <person name="Van der Meer J.R."/>
        </authorList>
    </citation>
    <scope>NUCLEOTIDE SEQUENCE [LARGE SCALE GENOMIC DNA]</scope>
    <source>
        <strain evidence="10 11">B13</strain>
    </source>
</reference>
<evidence type="ECO:0000256" key="3">
    <source>
        <dbReference type="ARBA" id="ARBA00022729"/>
    </source>
</evidence>
<name>A0A024HBM5_PSEKB</name>
<accession>A0A024HBM5</accession>
<protein>
    <recommendedName>
        <fullName evidence="7">Thiol:disulfide interchange protein</fullName>
    </recommendedName>
</protein>
<proteinExistence type="inferred from homology"/>
<evidence type="ECO:0000256" key="2">
    <source>
        <dbReference type="ARBA" id="ARBA00009813"/>
    </source>
</evidence>
<dbReference type="PANTHER" id="PTHR35272">
    <property type="entry name" value="THIOL:DISULFIDE INTERCHANGE PROTEIN DSBC-RELATED"/>
    <property type="match status" value="1"/>
</dbReference>
<evidence type="ECO:0000313" key="11">
    <source>
        <dbReference type="Proteomes" id="UP000025241"/>
    </source>
</evidence>
<dbReference type="SUPFAM" id="SSF54423">
    <property type="entry name" value="DsbC/DsbG N-terminal domain-like"/>
    <property type="match status" value="1"/>
</dbReference>
<dbReference type="InterPro" id="IPR051470">
    <property type="entry name" value="Thiol:disulfide_interchange"/>
</dbReference>
<keyword evidence="3 7" id="KW-0732">Signal</keyword>
<reference evidence="10 11" key="1">
    <citation type="submission" date="2013-03" db="EMBL/GenBank/DDBJ databases">
        <authorList>
            <person name="Linke B."/>
        </authorList>
    </citation>
    <scope>NUCLEOTIDE SEQUENCE [LARGE SCALE GENOMIC DNA]</scope>
    <source>
        <strain evidence="10 11">B13</strain>
    </source>
</reference>
<feature type="chain" id="PRO_5010001183" description="Thiol:disulfide interchange protein" evidence="7">
    <location>
        <begin position="22"/>
        <end position="242"/>
    </location>
</feature>
<evidence type="ECO:0000256" key="6">
    <source>
        <dbReference type="ARBA" id="ARBA00023284"/>
    </source>
</evidence>
<dbReference type="Gene3D" id="3.40.30.10">
    <property type="entry name" value="Glutaredoxin"/>
    <property type="match status" value="1"/>
</dbReference>
<dbReference type="HOGENOM" id="CLU_083593_0_0_6"/>
<sequence>MRLSRILAVAALGLASTLVLAAEPDQTIRKTLQSLQPDLPIESISASPIQGLSEVHLKGGRVLYASTDGQFVVQGNIYQVKDGAATNLTEVAEASGVAKTINAIPASEMVVFPAQGQAKAHITVFTDTTCPYCQKLHAEVPELQKRGIEVRYLAFPRQGPKSAGDQQLQAVWCSKDRQAAMTDMFHGKEIKAAQCANPVDKQFELGQMVGVQGTPAIILANGQMLPGYQPAGELAKLVLDAK</sequence>
<dbReference type="KEGG" id="pkc:PKB_1095"/>
<evidence type="ECO:0000313" key="10">
    <source>
        <dbReference type="EMBL" id="CDF82460.1"/>
    </source>
</evidence>
<dbReference type="InterPro" id="IPR009094">
    <property type="entry name" value="DiS-bond_isomerase_DsbC/G_N_sf"/>
</dbReference>
<dbReference type="AlphaFoldDB" id="A0A024HBM5"/>
<comment type="similarity">
    <text evidence="2 7">Belongs to the thioredoxin family. DsbC subfamily.</text>
</comment>
<evidence type="ECO:0000256" key="5">
    <source>
        <dbReference type="ARBA" id="ARBA00023157"/>
    </source>
</evidence>